<dbReference type="AlphaFoldDB" id="A0A4C1UIF8"/>
<dbReference type="STRING" id="151549.A0A4C1UIF8"/>
<reference evidence="4 5" key="1">
    <citation type="journal article" date="2019" name="Commun. Biol.">
        <title>The bagworm genome reveals a unique fibroin gene that provides high tensile strength.</title>
        <authorList>
            <person name="Kono N."/>
            <person name="Nakamura H."/>
            <person name="Ohtoshi R."/>
            <person name="Tomita M."/>
            <person name="Numata K."/>
            <person name="Arakawa K."/>
        </authorList>
    </citation>
    <scope>NUCLEOTIDE SEQUENCE [LARGE SCALE GENOMIC DNA]</scope>
</reference>
<dbReference type="EMBL" id="BGZK01000178">
    <property type="protein sequence ID" value="GBP26261.1"/>
    <property type="molecule type" value="Genomic_DNA"/>
</dbReference>
<evidence type="ECO:0000256" key="1">
    <source>
        <dbReference type="ARBA" id="ARBA00022729"/>
    </source>
</evidence>
<dbReference type="InterPro" id="IPR000618">
    <property type="entry name" value="Insect_cuticle"/>
</dbReference>
<evidence type="ECO:0000313" key="5">
    <source>
        <dbReference type="Proteomes" id="UP000299102"/>
    </source>
</evidence>
<dbReference type="PANTHER" id="PTHR10380">
    <property type="entry name" value="CUTICLE PROTEIN"/>
    <property type="match status" value="1"/>
</dbReference>
<keyword evidence="1" id="KW-0732">Signal</keyword>
<evidence type="ECO:0000256" key="3">
    <source>
        <dbReference type="SAM" id="MobiDB-lite"/>
    </source>
</evidence>
<evidence type="ECO:0008006" key="6">
    <source>
        <dbReference type="Google" id="ProtNLM"/>
    </source>
</evidence>
<protein>
    <recommendedName>
        <fullName evidence="6">Cuticle protein 6</fullName>
    </recommendedName>
</protein>
<feature type="region of interest" description="Disordered" evidence="3">
    <location>
        <begin position="659"/>
        <end position="707"/>
    </location>
</feature>
<feature type="region of interest" description="Disordered" evidence="3">
    <location>
        <begin position="549"/>
        <end position="574"/>
    </location>
</feature>
<keyword evidence="2" id="KW-0193">Cuticle</keyword>
<name>A0A4C1UIF8_EUMVA</name>
<dbReference type="GO" id="GO:0062129">
    <property type="term" value="C:chitin-based extracellular matrix"/>
    <property type="evidence" value="ECO:0007669"/>
    <property type="project" value="TreeGrafter"/>
</dbReference>
<dbReference type="PANTHER" id="PTHR10380:SF240">
    <property type="match status" value="1"/>
</dbReference>
<dbReference type="PROSITE" id="PS51155">
    <property type="entry name" value="CHIT_BIND_RR_2"/>
    <property type="match status" value="1"/>
</dbReference>
<feature type="compositionally biased region" description="Basic and acidic residues" evidence="3">
    <location>
        <begin position="230"/>
        <end position="262"/>
    </location>
</feature>
<accession>A0A4C1UIF8</accession>
<feature type="compositionally biased region" description="Acidic residues" evidence="3">
    <location>
        <begin position="756"/>
        <end position="767"/>
    </location>
</feature>
<feature type="region of interest" description="Disordered" evidence="3">
    <location>
        <begin position="351"/>
        <end position="388"/>
    </location>
</feature>
<comment type="caution">
    <text evidence="4">The sequence shown here is derived from an EMBL/GenBank/DDBJ whole genome shotgun (WGS) entry which is preliminary data.</text>
</comment>
<dbReference type="Pfam" id="PF00379">
    <property type="entry name" value="Chitin_bind_4"/>
    <property type="match status" value="1"/>
</dbReference>
<gene>
    <name evidence="4" type="ORF">EVAR_16114_1</name>
</gene>
<organism evidence="4 5">
    <name type="scientific">Eumeta variegata</name>
    <name type="common">Bagworm moth</name>
    <name type="synonym">Eumeta japonica</name>
    <dbReference type="NCBI Taxonomy" id="151549"/>
    <lineage>
        <taxon>Eukaryota</taxon>
        <taxon>Metazoa</taxon>
        <taxon>Ecdysozoa</taxon>
        <taxon>Arthropoda</taxon>
        <taxon>Hexapoda</taxon>
        <taxon>Insecta</taxon>
        <taxon>Pterygota</taxon>
        <taxon>Neoptera</taxon>
        <taxon>Endopterygota</taxon>
        <taxon>Lepidoptera</taxon>
        <taxon>Glossata</taxon>
        <taxon>Ditrysia</taxon>
        <taxon>Tineoidea</taxon>
        <taxon>Psychidae</taxon>
        <taxon>Oiketicinae</taxon>
        <taxon>Eumeta</taxon>
    </lineage>
</organism>
<evidence type="ECO:0000256" key="2">
    <source>
        <dbReference type="PROSITE-ProRule" id="PRU00497"/>
    </source>
</evidence>
<sequence>MKQDDAKNPIDNDKCLQPEASDAFLLMATLAVSKSADTEDEGIHSNLCPREQNRSGEALAICCPLQMLSNRRKTTTTQRRDDRTGELSVDIKTAPRRRRRHIVSGQDKGSVETKNWMTQRRTRCTDDLIRIAGHRWLCSGPYVVEILRRDVCPTAKRRLSPITRSVEKYTSESGRCALRLADIYCGEGLIYAPARFCPIKHSHLIKLAFNFQVLLLVVYTAAIRVPVDNQEEKQTTEAEGRPAEAESADKAEPVLYAAKDDNVDSYLLPPDPHAPDEEYATSDGESGTPATFLLPPLPNASVDYHAPQPPPVQTDWYPIVQAPFKPFRYKARPKALPFVSIPIEPAVSVATEPQPQQGSDVEPEDPVLENVPLPSSELQPPKDEPADYGVSAPSADLQLPVIESKKDFEVPAVELQLPLIETPPNFNTQLVKELPLKFNLNPAHPTLALHLTPPKPPVLYKYKNPTKLYPKKYVSGFKPIPIPLMAYDDYRIRDVPKVQYIKAYDALPNSDLVAPDDKKVFEFEKADQKRKLKEEEDLIKQEEIIDTEADFPPTTPANEPDASETGYRHPGRTGSEVKRVALERESSGFNPNRGRIERVLSEIKLRKDIKPPASIAVTASAAMAVRSHLHLTSTQGLRYPGPIGPPRPVPIRLVSQPLRVAPHPPPASAEKPAEREPTAPPPGDRTEFRMHGMNGPHSYQFGYDTGKGKNRQFRYEERDNDGRVHGHYGYMDKRGKLRVVKYEADPERGFHSDAVPDPDDSNPDAQP</sequence>
<dbReference type="InterPro" id="IPR050468">
    <property type="entry name" value="Cuticle_Struct_Prot"/>
</dbReference>
<evidence type="ECO:0000313" key="4">
    <source>
        <dbReference type="EMBL" id="GBP26261.1"/>
    </source>
</evidence>
<dbReference type="GO" id="GO:0008010">
    <property type="term" value="F:structural constituent of chitin-based larval cuticle"/>
    <property type="evidence" value="ECO:0007669"/>
    <property type="project" value="TreeGrafter"/>
</dbReference>
<dbReference type="Proteomes" id="UP000299102">
    <property type="component" value="Unassembled WGS sequence"/>
</dbReference>
<feature type="region of interest" description="Disordered" evidence="3">
    <location>
        <begin position="230"/>
        <end position="295"/>
    </location>
</feature>
<feature type="region of interest" description="Disordered" evidence="3">
    <location>
        <begin position="743"/>
        <end position="767"/>
    </location>
</feature>
<proteinExistence type="predicted"/>
<dbReference type="OrthoDB" id="6436078at2759"/>
<keyword evidence="5" id="KW-1185">Reference proteome</keyword>